<dbReference type="RefSeq" id="WP_169928089.1">
    <property type="nucleotide sequence ID" value="NZ_CP012333.1"/>
</dbReference>
<dbReference type="Gene3D" id="3.30.1340.30">
    <property type="match status" value="1"/>
</dbReference>
<dbReference type="PROSITE" id="PS50914">
    <property type="entry name" value="BON"/>
    <property type="match status" value="1"/>
</dbReference>
<dbReference type="Pfam" id="PF04972">
    <property type="entry name" value="BON"/>
    <property type="match status" value="1"/>
</dbReference>
<dbReference type="InterPro" id="IPR014004">
    <property type="entry name" value="Transpt-assoc_nodulatn_dom_bac"/>
</dbReference>
<evidence type="ECO:0000256" key="1">
    <source>
        <dbReference type="SAM" id="MobiDB-lite"/>
    </source>
</evidence>
<gene>
    <name evidence="3" type="ORF">AKJ09_07429</name>
</gene>
<feature type="domain" description="BON" evidence="2">
    <location>
        <begin position="139"/>
        <end position="207"/>
    </location>
</feature>
<dbReference type="STRING" id="1391654.AKJ09_07429"/>
<sequence>MRHYEREQYRHLDDAERYRDYDYLADDSWLGPNERVPEVSYRRSIDASEGRAYSYSRERGRDEREHEPVRGRDEVPWQERGGREVLRGRRERGHFRGPQAHRPSVLSAVLVSLLRSSEVVRRRLQGLLFRARRRGSARIDQHMREEICERLARDPEIDDRDIAVYVRNGEVTLEGSVTDRRMRYLTEDVLAEVLGIRDVENRLRVRAARR</sequence>
<feature type="compositionally biased region" description="Basic and acidic residues" evidence="1">
    <location>
        <begin position="56"/>
        <end position="73"/>
    </location>
</feature>
<accession>A0A0K1Q4M5</accession>
<dbReference type="EMBL" id="CP012333">
    <property type="protein sequence ID" value="AKV00766.1"/>
    <property type="molecule type" value="Genomic_DNA"/>
</dbReference>
<protein>
    <recommendedName>
        <fullName evidence="2">BON domain-containing protein</fullName>
    </recommendedName>
</protein>
<dbReference type="SMART" id="SM00749">
    <property type="entry name" value="BON"/>
    <property type="match status" value="1"/>
</dbReference>
<feature type="region of interest" description="Disordered" evidence="1">
    <location>
        <begin position="48"/>
        <end position="73"/>
    </location>
</feature>
<name>A0A0K1Q4M5_9BACT</name>
<keyword evidence="4" id="KW-1185">Reference proteome</keyword>
<dbReference type="Proteomes" id="UP000064967">
    <property type="component" value="Chromosome"/>
</dbReference>
<evidence type="ECO:0000313" key="4">
    <source>
        <dbReference type="Proteomes" id="UP000064967"/>
    </source>
</evidence>
<evidence type="ECO:0000313" key="3">
    <source>
        <dbReference type="EMBL" id="AKV00766.1"/>
    </source>
</evidence>
<proteinExistence type="predicted"/>
<evidence type="ECO:0000259" key="2">
    <source>
        <dbReference type="PROSITE" id="PS50914"/>
    </source>
</evidence>
<reference evidence="3 4" key="1">
    <citation type="submission" date="2015-08" db="EMBL/GenBank/DDBJ databases">
        <authorList>
            <person name="Babu N.S."/>
            <person name="Beckwith C.J."/>
            <person name="Beseler K.G."/>
            <person name="Brison A."/>
            <person name="Carone J.V."/>
            <person name="Caskin T.P."/>
            <person name="Diamond M."/>
            <person name="Durham M.E."/>
            <person name="Foxe J.M."/>
            <person name="Go M."/>
            <person name="Henderson B.A."/>
            <person name="Jones I.B."/>
            <person name="McGettigan J.A."/>
            <person name="Micheletti S.J."/>
            <person name="Nasrallah M.E."/>
            <person name="Ortiz D."/>
            <person name="Piller C.R."/>
            <person name="Privatt S.R."/>
            <person name="Schneider S.L."/>
            <person name="Sharp S."/>
            <person name="Smith T.C."/>
            <person name="Stanton J.D."/>
            <person name="Ullery H.E."/>
            <person name="Wilson R.J."/>
            <person name="Serrano M.G."/>
            <person name="Buck G."/>
            <person name="Lee V."/>
            <person name="Wang Y."/>
            <person name="Carvalho R."/>
            <person name="Voegtly L."/>
            <person name="Shi R."/>
            <person name="Duckworth R."/>
            <person name="Johnson A."/>
            <person name="Loviza R."/>
            <person name="Walstead R."/>
            <person name="Shah Z."/>
            <person name="Kiflezghi M."/>
            <person name="Wade K."/>
            <person name="Ball S.L."/>
            <person name="Bradley K.W."/>
            <person name="Asai D.J."/>
            <person name="Bowman C.A."/>
            <person name="Russell D.A."/>
            <person name="Pope W.H."/>
            <person name="Jacobs-Sera D."/>
            <person name="Hendrix R.W."/>
            <person name="Hatfull G.F."/>
        </authorList>
    </citation>
    <scope>NUCLEOTIDE SEQUENCE [LARGE SCALE GENOMIC DNA]</scope>
    <source>
        <strain evidence="3 4">DSM 27648</strain>
    </source>
</reference>
<dbReference type="AlphaFoldDB" id="A0A0K1Q4M5"/>
<dbReference type="KEGG" id="llu:AKJ09_07429"/>
<dbReference type="InterPro" id="IPR007055">
    <property type="entry name" value="BON_dom"/>
</dbReference>
<organism evidence="3 4">
    <name type="scientific">Labilithrix luteola</name>
    <dbReference type="NCBI Taxonomy" id="1391654"/>
    <lineage>
        <taxon>Bacteria</taxon>
        <taxon>Pseudomonadati</taxon>
        <taxon>Myxococcota</taxon>
        <taxon>Polyangia</taxon>
        <taxon>Polyangiales</taxon>
        <taxon>Labilitrichaceae</taxon>
        <taxon>Labilithrix</taxon>
    </lineage>
</organism>